<accession>A0A5B7E8Z5</accession>
<comment type="caution">
    <text evidence="2">The sequence shown here is derived from an EMBL/GenBank/DDBJ whole genome shotgun (WGS) entry which is preliminary data.</text>
</comment>
<protein>
    <submittedName>
        <fullName evidence="2">Uncharacterized protein</fullName>
    </submittedName>
</protein>
<gene>
    <name evidence="2" type="ORF">E2C01_023818</name>
</gene>
<dbReference type="Proteomes" id="UP000324222">
    <property type="component" value="Unassembled WGS sequence"/>
</dbReference>
<evidence type="ECO:0000313" key="2">
    <source>
        <dbReference type="EMBL" id="MPC30551.1"/>
    </source>
</evidence>
<keyword evidence="3" id="KW-1185">Reference proteome</keyword>
<proteinExistence type="predicted"/>
<evidence type="ECO:0000313" key="3">
    <source>
        <dbReference type="Proteomes" id="UP000324222"/>
    </source>
</evidence>
<dbReference type="AlphaFoldDB" id="A0A5B7E8Z5"/>
<feature type="compositionally biased region" description="Basic and acidic residues" evidence="1">
    <location>
        <begin position="17"/>
        <end position="33"/>
    </location>
</feature>
<feature type="region of interest" description="Disordered" evidence="1">
    <location>
        <begin position="1"/>
        <end position="34"/>
    </location>
</feature>
<name>A0A5B7E8Z5_PORTR</name>
<evidence type="ECO:0000256" key="1">
    <source>
        <dbReference type="SAM" id="MobiDB-lite"/>
    </source>
</evidence>
<organism evidence="2 3">
    <name type="scientific">Portunus trituberculatus</name>
    <name type="common">Swimming crab</name>
    <name type="synonym">Neptunus trituberculatus</name>
    <dbReference type="NCBI Taxonomy" id="210409"/>
    <lineage>
        <taxon>Eukaryota</taxon>
        <taxon>Metazoa</taxon>
        <taxon>Ecdysozoa</taxon>
        <taxon>Arthropoda</taxon>
        <taxon>Crustacea</taxon>
        <taxon>Multicrustacea</taxon>
        <taxon>Malacostraca</taxon>
        <taxon>Eumalacostraca</taxon>
        <taxon>Eucarida</taxon>
        <taxon>Decapoda</taxon>
        <taxon>Pleocyemata</taxon>
        <taxon>Brachyura</taxon>
        <taxon>Eubrachyura</taxon>
        <taxon>Portunoidea</taxon>
        <taxon>Portunidae</taxon>
        <taxon>Portuninae</taxon>
        <taxon>Portunus</taxon>
    </lineage>
</organism>
<sequence>MHGRHEELQQDVMMTEECQRKRNKDNGRTEEKSIVGGCVSRKNDSLGTSLTGSSCRPHADHHLTLQDVHFLFLKHASVQTEGVSILCQLAKTVVVREIGQGVF</sequence>
<reference evidence="2 3" key="1">
    <citation type="submission" date="2019-05" db="EMBL/GenBank/DDBJ databases">
        <title>Another draft genome of Portunus trituberculatus and its Hox gene families provides insights of decapod evolution.</title>
        <authorList>
            <person name="Jeong J.-H."/>
            <person name="Song I."/>
            <person name="Kim S."/>
            <person name="Choi T."/>
            <person name="Kim D."/>
            <person name="Ryu S."/>
            <person name="Kim W."/>
        </authorList>
    </citation>
    <scope>NUCLEOTIDE SEQUENCE [LARGE SCALE GENOMIC DNA]</scope>
    <source>
        <tissue evidence="2">Muscle</tissue>
    </source>
</reference>
<dbReference type="EMBL" id="VSRR010002276">
    <property type="protein sequence ID" value="MPC30551.1"/>
    <property type="molecule type" value="Genomic_DNA"/>
</dbReference>